<dbReference type="GO" id="GO:0051731">
    <property type="term" value="F:polynucleotide 5'-hydroxyl-kinase activity"/>
    <property type="evidence" value="ECO:0007669"/>
    <property type="project" value="InterPro"/>
</dbReference>
<dbReference type="EMBL" id="CAJHUC010000305">
    <property type="protein sequence ID" value="CAD7695075.1"/>
    <property type="molecule type" value="Genomic_DNA"/>
</dbReference>
<feature type="binding site" evidence="6">
    <location>
        <begin position="114"/>
        <end position="119"/>
    </location>
    <ligand>
        <name>ATP</name>
        <dbReference type="ChEBI" id="CHEBI:30616"/>
    </ligand>
</feature>
<dbReference type="GO" id="GO:0006388">
    <property type="term" value="P:tRNA splicing, via endonucleolytic cleavage and ligation"/>
    <property type="evidence" value="ECO:0007669"/>
    <property type="project" value="TreeGrafter"/>
</dbReference>
<dbReference type="InterPro" id="IPR010655">
    <property type="entry name" value="Clp1_C"/>
</dbReference>
<evidence type="ECO:0000256" key="4">
    <source>
        <dbReference type="ARBA" id="ARBA00022840"/>
    </source>
</evidence>
<dbReference type="Proteomes" id="UP000708148">
    <property type="component" value="Unassembled WGS sequence"/>
</dbReference>
<feature type="binding site" evidence="6">
    <location>
        <position position="52"/>
    </location>
    <ligand>
        <name>ATP</name>
        <dbReference type="ChEBI" id="CHEBI:30616"/>
    </ligand>
</feature>
<comment type="function">
    <text evidence="6">Required for endonucleolytic cleavage during polyadenylation-dependent pre-mRNA 3'-end formation.</text>
</comment>
<sequence length="422" mass="46177">MTLRELSLAKQHELRVEVLPDKKLTVGLRRGDAEIFGAQIGLGEKVTIHGQKIAIFTYGGCLLELDGDAEVMYTSEETPMEAYINVHNVFENQRTKAQSNGGQGPRVMVVGPTDSGKSTLCRILINYALRLGWSPTFVDLDIGQGSIAPPGTIAATPVQLPVTVEDGYPLDVPLVFYFGHTTPVQNANLYKFQVERMATLLDRRANRHPTVAASGMLVNTMGWVEGLGYELILHAIKALKVDNVLVVGQERLHSQLESDLRQARNPRIQVLRLPKSGGVVTRSPETRRADRASRVRDYFYGVPRTLMPHSETIQSTELNIYRVGGGRQAQSSIRPAGTASLMNPLKITPVRVGNEISNCLLGVSHARTAEEILSVSVAGFIFIQRVDVRDDGEGTVTYLAPGPGSLPGRYLLLGSIEILNFT</sequence>
<evidence type="ECO:0000259" key="7">
    <source>
        <dbReference type="Pfam" id="PF06807"/>
    </source>
</evidence>
<dbReference type="GO" id="GO:0005524">
    <property type="term" value="F:ATP binding"/>
    <property type="evidence" value="ECO:0007669"/>
    <property type="project" value="UniProtKB-UniRule"/>
</dbReference>
<evidence type="ECO:0000313" key="10">
    <source>
        <dbReference type="EMBL" id="CAD7695075.1"/>
    </source>
</evidence>
<dbReference type="SUPFAM" id="SSF52540">
    <property type="entry name" value="P-loop containing nucleoside triphosphate hydrolases"/>
    <property type="match status" value="2"/>
</dbReference>
<dbReference type="AlphaFoldDB" id="A0A8S1IK01"/>
<keyword evidence="2 6" id="KW-0507">mRNA processing</keyword>
<dbReference type="GO" id="GO:0005849">
    <property type="term" value="C:mRNA cleavage factor complex"/>
    <property type="evidence" value="ECO:0007669"/>
    <property type="project" value="InterPro"/>
</dbReference>
<dbReference type="PANTHER" id="PTHR12755">
    <property type="entry name" value="CLEAVAGE/POLYADENYLATION FACTOR IA SUBUNIT CLP1P"/>
    <property type="match status" value="1"/>
</dbReference>
<dbReference type="InterPro" id="IPR038238">
    <property type="entry name" value="Clp1_C_sf"/>
</dbReference>
<dbReference type="InterPro" id="IPR028606">
    <property type="entry name" value="Clp1"/>
</dbReference>
<dbReference type="HAMAP" id="MF_03035">
    <property type="entry name" value="Clp1"/>
    <property type="match status" value="1"/>
</dbReference>
<reference evidence="10" key="1">
    <citation type="submission" date="2020-12" db="EMBL/GenBank/DDBJ databases">
        <authorList>
            <person name="Iha C."/>
        </authorList>
    </citation>
    <scope>NUCLEOTIDE SEQUENCE</scope>
</reference>
<dbReference type="Gene3D" id="2.40.30.330">
    <property type="entry name" value="Pre-mRNA cleavage complex subunit Clp1, C-terminal domain"/>
    <property type="match status" value="1"/>
</dbReference>
<dbReference type="GO" id="GO:0031124">
    <property type="term" value="P:mRNA 3'-end processing"/>
    <property type="evidence" value="ECO:0007669"/>
    <property type="project" value="UniProtKB-UniRule"/>
</dbReference>
<dbReference type="Gene3D" id="3.40.50.300">
    <property type="entry name" value="P-loop containing nucleotide triphosphate hydrolases"/>
    <property type="match status" value="1"/>
</dbReference>
<comment type="similarity">
    <text evidence="6">Belongs to the Clp1 family. Clp1 subfamily.</text>
</comment>
<feature type="domain" description="Clp1 C-terminal" evidence="7">
    <location>
        <begin position="306"/>
        <end position="417"/>
    </location>
</feature>
<evidence type="ECO:0000256" key="1">
    <source>
        <dbReference type="ARBA" id="ARBA00004123"/>
    </source>
</evidence>
<evidence type="ECO:0000256" key="6">
    <source>
        <dbReference type="HAMAP-Rule" id="MF_03035"/>
    </source>
</evidence>
<protein>
    <recommendedName>
        <fullName evidence="6">Protein CLP1 homolog</fullName>
    </recommendedName>
</protein>
<organism evidence="10 11">
    <name type="scientific">Ostreobium quekettii</name>
    <dbReference type="NCBI Taxonomy" id="121088"/>
    <lineage>
        <taxon>Eukaryota</taxon>
        <taxon>Viridiplantae</taxon>
        <taxon>Chlorophyta</taxon>
        <taxon>core chlorophytes</taxon>
        <taxon>Ulvophyceae</taxon>
        <taxon>TCBD clade</taxon>
        <taxon>Bryopsidales</taxon>
        <taxon>Ostreobineae</taxon>
        <taxon>Ostreobiaceae</taxon>
        <taxon>Ostreobium</taxon>
    </lineage>
</organism>
<keyword evidence="4 6" id="KW-0067">ATP-binding</keyword>
<evidence type="ECO:0000256" key="5">
    <source>
        <dbReference type="ARBA" id="ARBA00023242"/>
    </source>
</evidence>
<evidence type="ECO:0000259" key="9">
    <source>
        <dbReference type="Pfam" id="PF16575"/>
    </source>
</evidence>
<dbReference type="InterPro" id="IPR027417">
    <property type="entry name" value="P-loop_NTPase"/>
</dbReference>
<comment type="subcellular location">
    <subcellularLocation>
        <location evidence="1 6">Nucleus</location>
    </subcellularLocation>
</comment>
<proteinExistence type="inferred from homology"/>
<evidence type="ECO:0000256" key="3">
    <source>
        <dbReference type="ARBA" id="ARBA00022741"/>
    </source>
</evidence>
<dbReference type="InterPro" id="IPR045116">
    <property type="entry name" value="Clp1/Grc3"/>
</dbReference>
<keyword evidence="3 6" id="KW-0547">Nucleotide-binding</keyword>
<dbReference type="Pfam" id="PF06807">
    <property type="entry name" value="Clp1"/>
    <property type="match status" value="1"/>
</dbReference>
<dbReference type="Gene3D" id="2.60.120.1030">
    <property type="entry name" value="Clp1, DNA binding domain"/>
    <property type="match status" value="1"/>
</dbReference>
<evidence type="ECO:0000256" key="2">
    <source>
        <dbReference type="ARBA" id="ARBA00022664"/>
    </source>
</evidence>
<comment type="caution">
    <text evidence="10">The sequence shown here is derived from an EMBL/GenBank/DDBJ whole genome shotgun (WGS) entry which is preliminary data.</text>
</comment>
<dbReference type="OrthoDB" id="258143at2759"/>
<evidence type="ECO:0000259" key="8">
    <source>
        <dbReference type="Pfam" id="PF16573"/>
    </source>
</evidence>
<name>A0A8S1IK01_9CHLO</name>
<evidence type="ECO:0000313" key="11">
    <source>
        <dbReference type="Proteomes" id="UP000708148"/>
    </source>
</evidence>
<keyword evidence="11" id="KW-1185">Reference proteome</keyword>
<dbReference type="InterPro" id="IPR038239">
    <property type="entry name" value="Clp1_N_sf"/>
</dbReference>
<dbReference type="PANTHER" id="PTHR12755:SF6">
    <property type="entry name" value="POLYRIBONUCLEOTIDE 5'-HYDROXYL-KINASE CLP1"/>
    <property type="match status" value="1"/>
</dbReference>
<feature type="domain" description="Clp1 N-terminal" evidence="8">
    <location>
        <begin position="8"/>
        <end position="97"/>
    </location>
</feature>
<keyword evidence="5 6" id="KW-0539">Nucleus</keyword>
<dbReference type="Pfam" id="PF16575">
    <property type="entry name" value="CLP1_P"/>
    <property type="match status" value="1"/>
</dbReference>
<gene>
    <name evidence="10" type="ORF">OSTQU699_LOCUS436</name>
</gene>
<dbReference type="Pfam" id="PF16573">
    <property type="entry name" value="CLP1_N"/>
    <property type="match status" value="1"/>
</dbReference>
<feature type="binding site" evidence="6">
    <location>
        <position position="13"/>
    </location>
    <ligand>
        <name>ATP</name>
        <dbReference type="ChEBI" id="CHEBI:30616"/>
    </ligand>
</feature>
<dbReference type="InterPro" id="IPR032324">
    <property type="entry name" value="Clp1_N"/>
</dbReference>
<feature type="domain" description="Clp1 P-loop" evidence="9">
    <location>
        <begin position="111"/>
        <end position="301"/>
    </location>
</feature>
<accession>A0A8S1IK01</accession>
<dbReference type="InterPro" id="IPR032319">
    <property type="entry name" value="CLP1_P"/>
</dbReference>